<dbReference type="PANTHER" id="PTHR37833:SF1">
    <property type="entry name" value="SIGNAL PEPTIDE PROTEIN"/>
    <property type="match status" value="1"/>
</dbReference>
<evidence type="ECO:0000313" key="3">
    <source>
        <dbReference type="EMBL" id="CAA6803563.1"/>
    </source>
</evidence>
<dbReference type="AlphaFoldDB" id="A0A6S6S730"/>
<dbReference type="EMBL" id="CACVAQ010000087">
    <property type="protein sequence ID" value="CAA6803563.1"/>
    <property type="molecule type" value="Genomic_DNA"/>
</dbReference>
<evidence type="ECO:0000256" key="2">
    <source>
        <dbReference type="SAM" id="MobiDB-lite"/>
    </source>
</evidence>
<dbReference type="PANTHER" id="PTHR37833">
    <property type="entry name" value="LIPOPROTEIN-RELATED"/>
    <property type="match status" value="1"/>
</dbReference>
<sequence length="194" mass="20637">MKVSIYSILILSLFGLLTSCGSTQKLSKESMDARIAVLEDENATLKKEMEAMKAQVRVLMGNLPKPGRDTRVGGGVRPGGRSGSSSQVDPNATSMTFEKTVHDFGALKEGASVSYTFKLKNTGTKPLLISNAKGSCGCTVPKWSREPIAPGESGEIQVTFNSKGKKGNQHKTVTLTANTDPANTRLYIKAQVGG</sequence>
<gene>
    <name evidence="3" type="ORF">HELGO_WM32687</name>
</gene>
<dbReference type="InterPro" id="IPR011467">
    <property type="entry name" value="DUF1573"/>
</dbReference>
<dbReference type="Gene3D" id="2.60.40.10">
    <property type="entry name" value="Immunoglobulins"/>
    <property type="match status" value="1"/>
</dbReference>
<feature type="coiled-coil region" evidence="1">
    <location>
        <begin position="28"/>
        <end position="62"/>
    </location>
</feature>
<keyword evidence="1" id="KW-0175">Coiled coil</keyword>
<organism evidence="3">
    <name type="scientific">uncultured Aureispira sp</name>
    <dbReference type="NCBI Taxonomy" id="1331704"/>
    <lineage>
        <taxon>Bacteria</taxon>
        <taxon>Pseudomonadati</taxon>
        <taxon>Bacteroidota</taxon>
        <taxon>Saprospiria</taxon>
        <taxon>Saprospirales</taxon>
        <taxon>Saprospiraceae</taxon>
        <taxon>Aureispira</taxon>
        <taxon>environmental samples</taxon>
    </lineage>
</organism>
<protein>
    <recommendedName>
        <fullName evidence="4">DUF1573 domain-containing protein</fullName>
    </recommendedName>
</protein>
<dbReference type="PROSITE" id="PS51257">
    <property type="entry name" value="PROKAR_LIPOPROTEIN"/>
    <property type="match status" value="1"/>
</dbReference>
<feature type="region of interest" description="Disordered" evidence="2">
    <location>
        <begin position="62"/>
        <end position="91"/>
    </location>
</feature>
<proteinExistence type="predicted"/>
<name>A0A6S6S730_9BACT</name>
<dbReference type="Pfam" id="PF07610">
    <property type="entry name" value="DUF1573"/>
    <property type="match status" value="1"/>
</dbReference>
<dbReference type="InterPro" id="IPR013783">
    <property type="entry name" value="Ig-like_fold"/>
</dbReference>
<feature type="compositionally biased region" description="Gly residues" evidence="2">
    <location>
        <begin position="72"/>
        <end position="82"/>
    </location>
</feature>
<accession>A0A6S6S730</accession>
<reference evidence="3" key="1">
    <citation type="submission" date="2020-01" db="EMBL/GenBank/DDBJ databases">
        <authorList>
            <person name="Meier V. D."/>
            <person name="Meier V D."/>
        </authorList>
    </citation>
    <scope>NUCLEOTIDE SEQUENCE</scope>
    <source>
        <strain evidence="3">HLG_WM_MAG_10</strain>
    </source>
</reference>
<evidence type="ECO:0000256" key="1">
    <source>
        <dbReference type="SAM" id="Coils"/>
    </source>
</evidence>
<evidence type="ECO:0008006" key="4">
    <source>
        <dbReference type="Google" id="ProtNLM"/>
    </source>
</evidence>